<evidence type="ECO:0000313" key="1">
    <source>
        <dbReference type="EMBL" id="ASQ30470.1"/>
    </source>
</evidence>
<sequence>MFKKSNTKPSIKREKIDINDYILDDRLYEFTKKIKEIAKDKDKASILAKQFSELIKADKNFKS</sequence>
<accession>A0A222MXP3</accession>
<dbReference type="Proteomes" id="UP000201169">
    <property type="component" value="Chromosome"/>
</dbReference>
<keyword evidence="2" id="KW-1185">Reference proteome</keyword>
<dbReference type="EMBL" id="CP022347">
    <property type="protein sequence ID" value="ASQ30470.1"/>
    <property type="molecule type" value="Genomic_DNA"/>
</dbReference>
<dbReference type="KEGG" id="cavi:CAV_0805"/>
<evidence type="ECO:0008006" key="3">
    <source>
        <dbReference type="Google" id="ProtNLM"/>
    </source>
</evidence>
<protein>
    <recommendedName>
        <fullName evidence="3">Molybdenum cofactor biosynthesis protein</fullName>
    </recommendedName>
</protein>
<dbReference type="AlphaFoldDB" id="A0A222MXP3"/>
<reference evidence="1 2" key="1">
    <citation type="submission" date="2017-07" db="EMBL/GenBank/DDBJ databases">
        <title>Analysis of two Campylobacter avium genomes and identification of a novel hippuricase gene.</title>
        <authorList>
            <person name="Miller W.G."/>
            <person name="Chapman M.H."/>
            <person name="Yee E."/>
            <person name="Revez J."/>
            <person name="Bono J.L."/>
            <person name="Rossi M."/>
        </authorList>
    </citation>
    <scope>NUCLEOTIDE SEQUENCE [LARGE SCALE GENOMIC DNA]</scope>
    <source>
        <strain evidence="1 2">LMG 24591</strain>
    </source>
</reference>
<organism evidence="1 2">
    <name type="scientific">Campylobacter avium LMG 24591</name>
    <dbReference type="NCBI Taxonomy" id="522484"/>
    <lineage>
        <taxon>Bacteria</taxon>
        <taxon>Pseudomonadati</taxon>
        <taxon>Campylobacterota</taxon>
        <taxon>Epsilonproteobacteria</taxon>
        <taxon>Campylobacterales</taxon>
        <taxon>Campylobacteraceae</taxon>
        <taxon>Campylobacter</taxon>
    </lineage>
</organism>
<dbReference type="RefSeq" id="WP_094325228.1">
    <property type="nucleotide sequence ID" value="NZ_CP022347.1"/>
</dbReference>
<dbReference type="OrthoDB" id="5361283at2"/>
<evidence type="ECO:0000313" key="2">
    <source>
        <dbReference type="Proteomes" id="UP000201169"/>
    </source>
</evidence>
<gene>
    <name evidence="1" type="ORF">CAV_0805</name>
</gene>
<proteinExistence type="predicted"/>
<name>A0A222MXP3_9BACT</name>